<evidence type="ECO:0000256" key="2">
    <source>
        <dbReference type="ARBA" id="ARBA00001946"/>
    </source>
</evidence>
<evidence type="ECO:0000256" key="5">
    <source>
        <dbReference type="ARBA" id="ARBA00007383"/>
    </source>
</evidence>
<evidence type="ECO:0000256" key="12">
    <source>
        <dbReference type="ARBA" id="ARBA00022801"/>
    </source>
</evidence>
<dbReference type="AlphaFoldDB" id="A0A2M8QC30"/>
<keyword evidence="12 14" id="KW-0378">Hydrolase</keyword>
<dbReference type="GO" id="GO:0030145">
    <property type="term" value="F:manganese ion binding"/>
    <property type="evidence" value="ECO:0007669"/>
    <property type="project" value="UniProtKB-UniRule"/>
</dbReference>
<dbReference type="GO" id="GO:0043137">
    <property type="term" value="P:DNA replication, removal of RNA primer"/>
    <property type="evidence" value="ECO:0007669"/>
    <property type="project" value="TreeGrafter"/>
</dbReference>
<keyword evidence="9 14" id="KW-0540">Nuclease</keyword>
<evidence type="ECO:0000313" key="19">
    <source>
        <dbReference type="Proteomes" id="UP000230790"/>
    </source>
</evidence>
<accession>A0A2M8QC30</accession>
<evidence type="ECO:0000259" key="17">
    <source>
        <dbReference type="PROSITE" id="PS51975"/>
    </source>
</evidence>
<dbReference type="PROSITE" id="PS51975">
    <property type="entry name" value="RNASE_H_2"/>
    <property type="match status" value="1"/>
</dbReference>
<dbReference type="PANTHER" id="PTHR10954">
    <property type="entry name" value="RIBONUCLEASE H2 SUBUNIT A"/>
    <property type="match status" value="1"/>
</dbReference>
<reference evidence="18 19" key="1">
    <citation type="submission" date="2017-11" db="EMBL/GenBank/DDBJ databases">
        <title>Evolution of Phototrophy in the Chloroflexi Phylum Driven by Horizontal Gene Transfer.</title>
        <authorList>
            <person name="Ward L.M."/>
            <person name="Hemp J."/>
            <person name="Shih P.M."/>
            <person name="Mcglynn S.E."/>
            <person name="Fischer W."/>
        </authorList>
    </citation>
    <scope>NUCLEOTIDE SEQUENCE [LARGE SCALE GENOMIC DNA]</scope>
    <source>
        <strain evidence="18">JP3_7</strain>
    </source>
</reference>
<keyword evidence="13 14" id="KW-0464">Manganese</keyword>
<comment type="cofactor">
    <cofactor evidence="14 15">
        <name>Mn(2+)</name>
        <dbReference type="ChEBI" id="CHEBI:29035"/>
    </cofactor>
    <cofactor evidence="14 15">
        <name>Mg(2+)</name>
        <dbReference type="ChEBI" id="CHEBI:18420"/>
    </cofactor>
    <text evidence="14 15">Manganese or magnesium. Binds 1 divalent metal ion per monomer in the absence of substrate. May bind a second metal ion after substrate binding.</text>
</comment>
<feature type="binding site" evidence="14 15">
    <location>
        <position position="125"/>
    </location>
    <ligand>
        <name>a divalent metal cation</name>
        <dbReference type="ChEBI" id="CHEBI:60240"/>
    </ligand>
</feature>
<evidence type="ECO:0000256" key="14">
    <source>
        <dbReference type="HAMAP-Rule" id="MF_00052"/>
    </source>
</evidence>
<name>A0A2M8QC30_9CHLR</name>
<dbReference type="GO" id="GO:0003723">
    <property type="term" value="F:RNA binding"/>
    <property type="evidence" value="ECO:0007669"/>
    <property type="project" value="UniProtKB-UniRule"/>
</dbReference>
<feature type="binding site" evidence="14 15">
    <location>
        <position position="29"/>
    </location>
    <ligand>
        <name>a divalent metal cation</name>
        <dbReference type="ChEBI" id="CHEBI:60240"/>
    </ligand>
</feature>
<dbReference type="EC" id="3.1.26.4" evidence="6 14"/>
<dbReference type="GO" id="GO:0005737">
    <property type="term" value="C:cytoplasm"/>
    <property type="evidence" value="ECO:0007669"/>
    <property type="project" value="UniProtKB-SubCell"/>
</dbReference>
<dbReference type="CDD" id="cd07182">
    <property type="entry name" value="RNase_HII_bacteria_HII_like"/>
    <property type="match status" value="1"/>
</dbReference>
<evidence type="ECO:0000256" key="15">
    <source>
        <dbReference type="PROSITE-ProRule" id="PRU01319"/>
    </source>
</evidence>
<dbReference type="InterPro" id="IPR036397">
    <property type="entry name" value="RNaseH_sf"/>
</dbReference>
<evidence type="ECO:0000256" key="6">
    <source>
        <dbReference type="ARBA" id="ARBA00012180"/>
    </source>
</evidence>
<dbReference type="Gene3D" id="3.30.420.10">
    <property type="entry name" value="Ribonuclease H-like superfamily/Ribonuclease H"/>
    <property type="match status" value="1"/>
</dbReference>
<evidence type="ECO:0000256" key="13">
    <source>
        <dbReference type="ARBA" id="ARBA00023211"/>
    </source>
</evidence>
<comment type="catalytic activity">
    <reaction evidence="1 14 15 16">
        <text>Endonucleolytic cleavage to 5'-phosphomonoester.</text>
        <dbReference type="EC" id="3.1.26.4"/>
    </reaction>
</comment>
<evidence type="ECO:0000256" key="9">
    <source>
        <dbReference type="ARBA" id="ARBA00022722"/>
    </source>
</evidence>
<dbReference type="EMBL" id="PGTN01000053">
    <property type="protein sequence ID" value="PJF47349.1"/>
    <property type="molecule type" value="Genomic_DNA"/>
</dbReference>
<keyword evidence="8 14" id="KW-0963">Cytoplasm</keyword>
<evidence type="ECO:0000256" key="3">
    <source>
        <dbReference type="ARBA" id="ARBA00004065"/>
    </source>
</evidence>
<comment type="function">
    <text evidence="3 14 16">Endonuclease that specifically degrades the RNA of RNA-DNA hybrids.</text>
</comment>
<dbReference type="Proteomes" id="UP000230790">
    <property type="component" value="Unassembled WGS sequence"/>
</dbReference>
<dbReference type="InterPro" id="IPR022898">
    <property type="entry name" value="RNase_HII"/>
</dbReference>
<evidence type="ECO:0000256" key="7">
    <source>
        <dbReference type="ARBA" id="ARBA00019179"/>
    </source>
</evidence>
<dbReference type="GO" id="GO:0032299">
    <property type="term" value="C:ribonuclease H2 complex"/>
    <property type="evidence" value="ECO:0007669"/>
    <property type="project" value="TreeGrafter"/>
</dbReference>
<evidence type="ECO:0000256" key="8">
    <source>
        <dbReference type="ARBA" id="ARBA00022490"/>
    </source>
</evidence>
<evidence type="ECO:0000256" key="10">
    <source>
        <dbReference type="ARBA" id="ARBA00022723"/>
    </source>
</evidence>
<proteinExistence type="inferred from homology"/>
<sequence length="221" mass="23314">MPVVRRRVPSLQEERALRRAGYRLVAGVDEAGRGAWAGPVVAAAVILPCDRRTPARLRGVNDSKQLTAAQRSAMREQIQRVAIAWSVGSASSAEIDALGVVVATRLAMARAIAGLRVVPDALLIDAVNLPELPIVQRAFDHADGISLSVAAASILAKTSRDAMMCALDASVAGYGFASHKGYGTRAHAEALARLGPCWAHRCSFKPVAALCARSRPLTADC</sequence>
<dbReference type="InterPro" id="IPR001352">
    <property type="entry name" value="RNase_HII/HIII"/>
</dbReference>
<comment type="caution">
    <text evidence="18">The sequence shown here is derived from an EMBL/GenBank/DDBJ whole genome shotgun (WGS) entry which is preliminary data.</text>
</comment>
<evidence type="ECO:0000256" key="4">
    <source>
        <dbReference type="ARBA" id="ARBA00004496"/>
    </source>
</evidence>
<dbReference type="HAMAP" id="MF_00052_B">
    <property type="entry name" value="RNase_HII_B"/>
    <property type="match status" value="1"/>
</dbReference>
<dbReference type="InterPro" id="IPR012337">
    <property type="entry name" value="RNaseH-like_sf"/>
</dbReference>
<evidence type="ECO:0000313" key="18">
    <source>
        <dbReference type="EMBL" id="PJF47349.1"/>
    </source>
</evidence>
<dbReference type="SUPFAM" id="SSF53098">
    <property type="entry name" value="Ribonuclease H-like"/>
    <property type="match status" value="1"/>
</dbReference>
<keyword evidence="10 14" id="KW-0479">Metal-binding</keyword>
<feature type="domain" description="RNase H type-2" evidence="17">
    <location>
        <begin position="23"/>
        <end position="216"/>
    </location>
</feature>
<comment type="subcellular location">
    <subcellularLocation>
        <location evidence="4 14">Cytoplasm</location>
    </subcellularLocation>
</comment>
<protein>
    <recommendedName>
        <fullName evidence="7 14">Ribonuclease HII</fullName>
        <shortName evidence="14">RNase HII</shortName>
        <ecNumber evidence="6 14">3.1.26.4</ecNumber>
    </recommendedName>
</protein>
<comment type="cofactor">
    <cofactor evidence="2">
        <name>Mg(2+)</name>
        <dbReference type="ChEBI" id="CHEBI:18420"/>
    </cofactor>
</comment>
<evidence type="ECO:0000256" key="11">
    <source>
        <dbReference type="ARBA" id="ARBA00022759"/>
    </source>
</evidence>
<dbReference type="PANTHER" id="PTHR10954:SF18">
    <property type="entry name" value="RIBONUCLEASE HII"/>
    <property type="match status" value="1"/>
</dbReference>
<feature type="binding site" evidence="14 15">
    <location>
        <position position="30"/>
    </location>
    <ligand>
        <name>a divalent metal cation</name>
        <dbReference type="ChEBI" id="CHEBI:60240"/>
    </ligand>
</feature>
<dbReference type="GO" id="GO:0004523">
    <property type="term" value="F:RNA-DNA hybrid ribonuclease activity"/>
    <property type="evidence" value="ECO:0007669"/>
    <property type="project" value="UniProtKB-UniRule"/>
</dbReference>
<keyword evidence="11 14" id="KW-0255">Endonuclease</keyword>
<evidence type="ECO:0000256" key="1">
    <source>
        <dbReference type="ARBA" id="ARBA00000077"/>
    </source>
</evidence>
<gene>
    <name evidence="14" type="primary">rnhB</name>
    <name evidence="18" type="ORF">CUN48_09090</name>
</gene>
<organism evidence="18 19">
    <name type="scientific">Candidatus Thermofonsia Clade 3 bacterium</name>
    <dbReference type="NCBI Taxonomy" id="2364212"/>
    <lineage>
        <taxon>Bacteria</taxon>
        <taxon>Bacillati</taxon>
        <taxon>Chloroflexota</taxon>
        <taxon>Candidatus Thermofontia</taxon>
        <taxon>Candidatus Thermofonsia Clade 3</taxon>
    </lineage>
</organism>
<comment type="similarity">
    <text evidence="5 14 16">Belongs to the RNase HII family.</text>
</comment>
<dbReference type="NCBIfam" id="NF000595">
    <property type="entry name" value="PRK00015.1-3"/>
    <property type="match status" value="1"/>
</dbReference>
<dbReference type="InterPro" id="IPR024567">
    <property type="entry name" value="RNase_HII/HIII_dom"/>
</dbReference>
<dbReference type="Pfam" id="PF01351">
    <property type="entry name" value="RNase_HII"/>
    <property type="match status" value="1"/>
</dbReference>
<dbReference type="GO" id="GO:0006298">
    <property type="term" value="P:mismatch repair"/>
    <property type="evidence" value="ECO:0007669"/>
    <property type="project" value="TreeGrafter"/>
</dbReference>
<evidence type="ECO:0000256" key="16">
    <source>
        <dbReference type="RuleBase" id="RU003515"/>
    </source>
</evidence>